<sequence>MTTRILSSRGHTLLEMTIALALGMVIVVASLSLYRAQRAAFDRAADTARIHDAGSIALDRLGQQIQMAGFAGSRNASVEASMFGCAQGRVVGADTAASCESLTSRSDGVQIRHFADTVSTWPSTGGVPTDCLGQAVSDSFVTNRFYAKASSSTGEPELYCEGSGKQAQPIVEGIERFRVMFWLTGSPSALDASAVARERWRDVYAADICVVVRCFSPQAKRRTNYVDCTGVPAYADDGRVRQTFWRRVAIRNSPWATFGGAQ</sequence>
<comment type="caution">
    <text evidence="2">The sequence shown here is derived from an EMBL/GenBank/DDBJ whole genome shotgun (WGS) entry which is preliminary data.</text>
</comment>
<keyword evidence="1" id="KW-0472">Membrane</keyword>
<dbReference type="RefSeq" id="WP_062605335.1">
    <property type="nucleotide sequence ID" value="NZ_FCOX02000013.1"/>
</dbReference>
<dbReference type="Proteomes" id="UP000071859">
    <property type="component" value="Unassembled WGS sequence"/>
</dbReference>
<feature type="transmembrane region" description="Helical" evidence="1">
    <location>
        <begin position="12"/>
        <end position="34"/>
    </location>
</feature>
<dbReference type="Pfam" id="PF16074">
    <property type="entry name" value="PilW"/>
    <property type="match status" value="1"/>
</dbReference>
<dbReference type="InterPro" id="IPR032092">
    <property type="entry name" value="PilW"/>
</dbReference>
<evidence type="ECO:0000256" key="1">
    <source>
        <dbReference type="SAM" id="Phobius"/>
    </source>
</evidence>
<keyword evidence="1" id="KW-0812">Transmembrane</keyword>
<dbReference type="EMBL" id="FCOX02000013">
    <property type="protein sequence ID" value="SAK72540.1"/>
    <property type="molecule type" value="Genomic_DNA"/>
</dbReference>
<protein>
    <submittedName>
        <fullName evidence="2">Prepilin-type cleavage/methylation-like protein</fullName>
    </submittedName>
</protein>
<gene>
    <name evidence="2" type="ORF">AWB78_02991</name>
</gene>
<dbReference type="OrthoDB" id="8891327at2"/>
<evidence type="ECO:0000313" key="3">
    <source>
        <dbReference type="Proteomes" id="UP000071859"/>
    </source>
</evidence>
<keyword evidence="3" id="KW-1185">Reference proteome</keyword>
<dbReference type="GO" id="GO:0043683">
    <property type="term" value="P:type IV pilus assembly"/>
    <property type="evidence" value="ECO:0007669"/>
    <property type="project" value="InterPro"/>
</dbReference>
<dbReference type="AlphaFoldDB" id="A0A158BRE3"/>
<keyword evidence="1" id="KW-1133">Transmembrane helix</keyword>
<name>A0A158BRE3_9BURK</name>
<organism evidence="2 3">
    <name type="scientific">Caballeronia calidae</name>
    <dbReference type="NCBI Taxonomy" id="1777139"/>
    <lineage>
        <taxon>Bacteria</taxon>
        <taxon>Pseudomonadati</taxon>
        <taxon>Pseudomonadota</taxon>
        <taxon>Betaproteobacteria</taxon>
        <taxon>Burkholderiales</taxon>
        <taxon>Burkholderiaceae</taxon>
        <taxon>Caballeronia</taxon>
    </lineage>
</organism>
<proteinExistence type="predicted"/>
<reference evidence="2" key="1">
    <citation type="submission" date="2016-01" db="EMBL/GenBank/DDBJ databases">
        <authorList>
            <person name="Peeters C."/>
        </authorList>
    </citation>
    <scope>NUCLEOTIDE SEQUENCE</scope>
    <source>
        <strain evidence="2">LMG 29321</strain>
    </source>
</reference>
<evidence type="ECO:0000313" key="2">
    <source>
        <dbReference type="EMBL" id="SAK72540.1"/>
    </source>
</evidence>
<accession>A0A158BRE3</accession>